<accession>A0A5J4VGE2</accession>
<sequence length="733" mass="84726">MKERLTDIIVEKENENVQLMKKIDQLEKKIIEEQELKEQEIELNKKLQIEDAELLNTIQILEKRINEEQELKNEQIAENKKLQSEKDEFQKQIDLLLGRILQEQEQKEQEKKKLNDVVKEKEIQLAKVEEELKKKKKLMRVPENEEVEDDDDKFLDQTQYIYLLAAASRYCDEDRLLVRRALALIKNRLPEEDEDFIKQLCRKSIFYDLSDLILVKDVVKEEYDNKEKELIDYQVSPQKLIQPAVANKSPIKTPMQTPPQPQKQREQSQISPLSQLSQSKQSFGQKSVKLIQPPTKLFVNQYSLEGQLQSFVSIRAKRGITPFGVDERHLPVDEDQEYMINESCIVIGYLAEGTTGAAIETALRTPLIQRLCAVLTTTNFRRIDRINQFQTNALLQMIRRAAPGTKKMFVEYMGVVRVCMQLIRQYIKLYNEMVQLNQSVSQTQTPVPSPYLQKSTPSPYLSKPAPSPFLSKSYQPPPFGMSSSQTNSYVSQQFEDIVITIPQLLALHHAVIIINNVVGWTLYLIDPNKPHPFREDFEKEGYIQTLMALFNLPIKPELFQPIIAMCIGRLHQGIILPEEYHPIIPVLKKQVKSIEIWESKADCQVFCSLAANKANHELITSEDFLIDLDELLRHSYNQQSFLLILSCFSLLLQKGSTGTKLQIRNIFQNEKSVNRVRELADGVILYNEKQAHDQNKSKISDIPVVTVVTLSVDAKKRVQTNASKLLKLLEKQE</sequence>
<dbReference type="EMBL" id="SNRW01007196">
    <property type="protein sequence ID" value="KAA6381658.1"/>
    <property type="molecule type" value="Genomic_DNA"/>
</dbReference>
<feature type="compositionally biased region" description="Low complexity" evidence="2">
    <location>
        <begin position="267"/>
        <end position="276"/>
    </location>
</feature>
<dbReference type="AlphaFoldDB" id="A0A5J4VGE2"/>
<proteinExistence type="predicted"/>
<organism evidence="3 4">
    <name type="scientific">Streblomastix strix</name>
    <dbReference type="NCBI Taxonomy" id="222440"/>
    <lineage>
        <taxon>Eukaryota</taxon>
        <taxon>Metamonada</taxon>
        <taxon>Preaxostyla</taxon>
        <taxon>Oxymonadida</taxon>
        <taxon>Streblomastigidae</taxon>
        <taxon>Streblomastix</taxon>
    </lineage>
</organism>
<name>A0A5J4VGE2_9EUKA</name>
<comment type="caution">
    <text evidence="3">The sequence shown here is derived from an EMBL/GenBank/DDBJ whole genome shotgun (WGS) entry which is preliminary data.</text>
</comment>
<evidence type="ECO:0000256" key="1">
    <source>
        <dbReference type="SAM" id="Coils"/>
    </source>
</evidence>
<feature type="region of interest" description="Disordered" evidence="2">
    <location>
        <begin position="248"/>
        <end position="276"/>
    </location>
</feature>
<feature type="coiled-coil region" evidence="1">
    <location>
        <begin position="2"/>
        <end position="138"/>
    </location>
</feature>
<evidence type="ECO:0000313" key="4">
    <source>
        <dbReference type="Proteomes" id="UP000324800"/>
    </source>
</evidence>
<evidence type="ECO:0000313" key="3">
    <source>
        <dbReference type="EMBL" id="KAA6381658.1"/>
    </source>
</evidence>
<reference evidence="3 4" key="1">
    <citation type="submission" date="2019-03" db="EMBL/GenBank/DDBJ databases">
        <title>Single cell metagenomics reveals metabolic interactions within the superorganism composed of flagellate Streblomastix strix and complex community of Bacteroidetes bacteria on its surface.</title>
        <authorList>
            <person name="Treitli S.C."/>
            <person name="Kolisko M."/>
            <person name="Husnik F."/>
            <person name="Keeling P."/>
            <person name="Hampl V."/>
        </authorList>
    </citation>
    <scope>NUCLEOTIDE SEQUENCE [LARGE SCALE GENOMIC DNA]</scope>
    <source>
        <strain evidence="3">ST1C</strain>
    </source>
</reference>
<dbReference type="Proteomes" id="UP000324800">
    <property type="component" value="Unassembled WGS sequence"/>
</dbReference>
<gene>
    <name evidence="3" type="ORF">EZS28_022815</name>
</gene>
<evidence type="ECO:0000256" key="2">
    <source>
        <dbReference type="SAM" id="MobiDB-lite"/>
    </source>
</evidence>
<protein>
    <submittedName>
        <fullName evidence="3">Uncharacterized protein</fullName>
    </submittedName>
</protein>
<keyword evidence="1" id="KW-0175">Coiled coil</keyword>